<accession>A0A834UGS7</accession>
<comment type="caution">
    <text evidence="1">The sequence shown here is derived from an EMBL/GenBank/DDBJ whole genome shotgun (WGS) entry which is preliminary data.</text>
</comment>
<organism evidence="1 2">
    <name type="scientific">Vespula pensylvanica</name>
    <name type="common">Western yellow jacket</name>
    <name type="synonym">Wasp</name>
    <dbReference type="NCBI Taxonomy" id="30213"/>
    <lineage>
        <taxon>Eukaryota</taxon>
        <taxon>Metazoa</taxon>
        <taxon>Ecdysozoa</taxon>
        <taxon>Arthropoda</taxon>
        <taxon>Hexapoda</taxon>
        <taxon>Insecta</taxon>
        <taxon>Pterygota</taxon>
        <taxon>Neoptera</taxon>
        <taxon>Endopterygota</taxon>
        <taxon>Hymenoptera</taxon>
        <taxon>Apocrita</taxon>
        <taxon>Aculeata</taxon>
        <taxon>Vespoidea</taxon>
        <taxon>Vespidae</taxon>
        <taxon>Vespinae</taxon>
        <taxon>Vespula</taxon>
    </lineage>
</organism>
<keyword evidence="2" id="KW-1185">Reference proteome</keyword>
<proteinExistence type="predicted"/>
<dbReference type="AlphaFoldDB" id="A0A834UGS7"/>
<protein>
    <submittedName>
        <fullName evidence="1">Uncharacterized protein</fullName>
    </submittedName>
</protein>
<name>A0A834UGS7_VESPE</name>
<gene>
    <name evidence="1" type="ORF">H0235_000874</name>
</gene>
<evidence type="ECO:0000313" key="2">
    <source>
        <dbReference type="Proteomes" id="UP000600918"/>
    </source>
</evidence>
<dbReference type="EMBL" id="JACSDY010000001">
    <property type="protein sequence ID" value="KAF7438483.1"/>
    <property type="molecule type" value="Genomic_DNA"/>
</dbReference>
<sequence>METGVEAREKREKKAFNDIPEEKERRWRAPDGRNEVGFSLRVDGEPGRVQLEEDNRDVSSGYQHGFGADLHLHLLFEHHIQQKNRLV</sequence>
<dbReference type="Proteomes" id="UP000600918">
    <property type="component" value="Unassembled WGS sequence"/>
</dbReference>
<reference evidence="1" key="1">
    <citation type="journal article" date="2020" name="G3 (Bethesda)">
        <title>High-Quality Assemblies for Three Invasive Social Wasps from the &lt;i&gt;Vespula&lt;/i&gt; Genus.</title>
        <authorList>
            <person name="Harrop T.W.R."/>
            <person name="Guhlin J."/>
            <person name="McLaughlin G.M."/>
            <person name="Permina E."/>
            <person name="Stockwell P."/>
            <person name="Gilligan J."/>
            <person name="Le Lec M.F."/>
            <person name="Gruber M.A.M."/>
            <person name="Quinn O."/>
            <person name="Lovegrove M."/>
            <person name="Duncan E.J."/>
            <person name="Remnant E.J."/>
            <person name="Van Eeckhoven J."/>
            <person name="Graham B."/>
            <person name="Knapp R.A."/>
            <person name="Langford K.W."/>
            <person name="Kronenberg Z."/>
            <person name="Press M.O."/>
            <person name="Eacker S.M."/>
            <person name="Wilson-Rankin E.E."/>
            <person name="Purcell J."/>
            <person name="Lester P.J."/>
            <person name="Dearden P.K."/>
        </authorList>
    </citation>
    <scope>NUCLEOTIDE SEQUENCE</scope>
    <source>
        <strain evidence="1">Volc-1</strain>
    </source>
</reference>
<evidence type="ECO:0000313" key="1">
    <source>
        <dbReference type="EMBL" id="KAF7438483.1"/>
    </source>
</evidence>